<proteinExistence type="predicted"/>
<dbReference type="AlphaFoldDB" id="A0A171DGW0"/>
<sequence>MRGPLKLDLVVWRVAIVVALPPGHVEGECKGLRLVFGQVLQTPANGIGSLGLMSHLGRVAHDGQRESSKAPLVFSSPCQAWTKQS</sequence>
<keyword evidence="2" id="KW-1185">Reference proteome</keyword>
<dbReference type="EMBL" id="FITM01000109">
    <property type="protein sequence ID" value="SAY38983.1"/>
    <property type="molecule type" value="Genomic_DNA"/>
</dbReference>
<evidence type="ECO:0000313" key="2">
    <source>
        <dbReference type="Proteomes" id="UP000182631"/>
    </source>
</evidence>
<gene>
    <name evidence="1" type="ORF">FLM9_1030</name>
</gene>
<dbReference type="Proteomes" id="UP000182631">
    <property type="component" value="Unassembled WGS sequence"/>
</dbReference>
<organism evidence="1 2">
    <name type="scientific">Candidatus Synechococcus spongiarum</name>
    <dbReference type="NCBI Taxonomy" id="431041"/>
    <lineage>
        <taxon>Bacteria</taxon>
        <taxon>Bacillati</taxon>
        <taxon>Cyanobacteriota</taxon>
        <taxon>Cyanophyceae</taxon>
        <taxon>Synechococcales</taxon>
        <taxon>Synechococcaceae</taxon>
        <taxon>Synechococcus</taxon>
    </lineage>
</organism>
<name>A0A171DGW0_9SYNE</name>
<reference evidence="2" key="1">
    <citation type="submission" date="2016-02" db="EMBL/GenBank/DDBJ databases">
        <authorList>
            <person name="liu f."/>
        </authorList>
    </citation>
    <scope>NUCLEOTIDE SEQUENCE [LARGE SCALE GENOMIC DNA]</scope>
</reference>
<protein>
    <submittedName>
        <fullName evidence="1">Uncharacterized protein</fullName>
    </submittedName>
</protein>
<evidence type="ECO:0000313" key="1">
    <source>
        <dbReference type="EMBL" id="SAY38983.1"/>
    </source>
</evidence>
<accession>A0A171DGW0</accession>